<dbReference type="PANTHER" id="PTHR43429">
    <property type="entry name" value="PYRIDINE NUCLEOTIDE-DISULFIDE OXIDOREDUCTASE DOMAIN-CONTAINING"/>
    <property type="match status" value="1"/>
</dbReference>
<keyword evidence="14" id="KW-0560">Oxidoreductase</keyword>
<dbReference type="PROSITE" id="PS00202">
    <property type="entry name" value="RUBREDOXIN"/>
    <property type="match status" value="1"/>
</dbReference>
<evidence type="ECO:0000256" key="12">
    <source>
        <dbReference type="ARBA" id="ARBA00022827"/>
    </source>
</evidence>
<dbReference type="KEGG" id="mars:A8C75_00675"/>
<evidence type="ECO:0000256" key="15">
    <source>
        <dbReference type="ARBA" id="ARBA00023004"/>
    </source>
</evidence>
<dbReference type="GO" id="GO:0005737">
    <property type="term" value="C:cytoplasm"/>
    <property type="evidence" value="ECO:0007669"/>
    <property type="project" value="UniProtKB-SubCell"/>
</dbReference>
<dbReference type="EMBL" id="CP015839">
    <property type="protein sequence ID" value="ANG61113.1"/>
    <property type="molecule type" value="Genomic_DNA"/>
</dbReference>
<comment type="subcellular location">
    <subcellularLocation>
        <location evidence="4">Cytoplasm</location>
    </subcellularLocation>
</comment>
<dbReference type="SUPFAM" id="SSF51905">
    <property type="entry name" value="FAD/NAD(P)-binding domain"/>
    <property type="match status" value="1"/>
</dbReference>
<keyword evidence="13" id="KW-0249">Electron transport</keyword>
<evidence type="ECO:0000256" key="1">
    <source>
        <dbReference type="ARBA" id="ARBA00001965"/>
    </source>
</evidence>
<dbReference type="PANTHER" id="PTHR43429:SF3">
    <property type="entry name" value="NITRITE REDUCTASE [NAD(P)H]"/>
    <property type="match status" value="1"/>
</dbReference>
<comment type="cofactor">
    <cofactor evidence="2">
        <name>FAD</name>
        <dbReference type="ChEBI" id="CHEBI:57692"/>
    </cofactor>
</comment>
<keyword evidence="15" id="KW-0408">Iron</keyword>
<dbReference type="STRING" id="1821621.A8C75_00675"/>
<dbReference type="Proteomes" id="UP000078070">
    <property type="component" value="Chromosome"/>
</dbReference>
<evidence type="ECO:0000259" key="17">
    <source>
        <dbReference type="PROSITE" id="PS50903"/>
    </source>
</evidence>
<gene>
    <name evidence="18" type="ORF">A8C75_00675</name>
</gene>
<dbReference type="Gene3D" id="3.30.390.120">
    <property type="match status" value="1"/>
</dbReference>
<dbReference type="InterPro" id="IPR024934">
    <property type="entry name" value="Rubredoxin-like_dom"/>
</dbReference>
<evidence type="ECO:0000313" key="18">
    <source>
        <dbReference type="EMBL" id="ANG61113.1"/>
    </source>
</evidence>
<keyword evidence="12" id="KW-0274">FAD</keyword>
<keyword evidence="11" id="KW-0479">Metal-binding</keyword>
<comment type="function">
    <text evidence="3">Involved in the hydrocarbon hydroxylating system, which transfers electrons from NADH to rubredoxin reductase and then through rubredoxin to alkane 1 monooxygenase.</text>
</comment>
<keyword evidence="16" id="KW-0520">NAD</keyword>
<evidence type="ECO:0000256" key="5">
    <source>
        <dbReference type="ARBA" id="ARBA00004933"/>
    </source>
</evidence>
<dbReference type="Gene3D" id="2.20.28.10">
    <property type="match status" value="1"/>
</dbReference>
<dbReference type="PRINTS" id="PR00163">
    <property type="entry name" value="RUBREDOXIN"/>
</dbReference>
<organism evidence="18 19">
    <name type="scientific">Marinobacterium aestuarii</name>
    <dbReference type="NCBI Taxonomy" id="1821621"/>
    <lineage>
        <taxon>Bacteria</taxon>
        <taxon>Pseudomonadati</taxon>
        <taxon>Pseudomonadota</taxon>
        <taxon>Gammaproteobacteria</taxon>
        <taxon>Oceanospirillales</taxon>
        <taxon>Oceanospirillaceae</taxon>
        <taxon>Marinobacterium</taxon>
    </lineage>
</organism>
<evidence type="ECO:0000256" key="2">
    <source>
        <dbReference type="ARBA" id="ARBA00001974"/>
    </source>
</evidence>
<keyword evidence="9" id="KW-0963">Cytoplasm</keyword>
<dbReference type="InterPro" id="IPR023753">
    <property type="entry name" value="FAD/NAD-binding_dom"/>
</dbReference>
<dbReference type="OrthoDB" id="9800607at2"/>
<dbReference type="CDD" id="cd00730">
    <property type="entry name" value="rubredoxin"/>
    <property type="match status" value="1"/>
</dbReference>
<dbReference type="AlphaFoldDB" id="A0A1A9EU92"/>
<evidence type="ECO:0000256" key="14">
    <source>
        <dbReference type="ARBA" id="ARBA00023002"/>
    </source>
</evidence>
<dbReference type="PROSITE" id="PS50903">
    <property type="entry name" value="RUBREDOXIN_LIKE"/>
    <property type="match status" value="1"/>
</dbReference>
<dbReference type="Gene3D" id="3.50.50.60">
    <property type="entry name" value="FAD/NAD(P)-binding domain"/>
    <property type="match status" value="2"/>
</dbReference>
<dbReference type="Pfam" id="PF00301">
    <property type="entry name" value="Rubredoxin"/>
    <property type="match status" value="1"/>
</dbReference>
<protein>
    <submittedName>
        <fullName evidence="18">Rubredoxin-NAD(+) reductase</fullName>
    </submittedName>
</protein>
<evidence type="ECO:0000256" key="8">
    <source>
        <dbReference type="ARBA" id="ARBA00022448"/>
    </source>
</evidence>
<evidence type="ECO:0000256" key="11">
    <source>
        <dbReference type="ARBA" id="ARBA00022723"/>
    </source>
</evidence>
<dbReference type="InterPro" id="IPR050260">
    <property type="entry name" value="FAD-bd_OxRdtase"/>
</dbReference>
<dbReference type="PRINTS" id="PR00368">
    <property type="entry name" value="FADPNR"/>
</dbReference>
<keyword evidence="8" id="KW-0813">Transport</keyword>
<reference evidence="19" key="1">
    <citation type="submission" date="2016-05" db="EMBL/GenBank/DDBJ databases">
        <authorList>
            <person name="Baek K."/>
            <person name="Yang S.-J."/>
        </authorList>
    </citation>
    <scope>NUCLEOTIDE SEQUENCE [LARGE SCALE GENOMIC DNA]</scope>
    <source>
        <strain evidence="19">ST58-10</strain>
    </source>
</reference>
<dbReference type="FunFam" id="2.20.28.10:FF:000001">
    <property type="entry name" value="Rubredoxin"/>
    <property type="match status" value="1"/>
</dbReference>
<dbReference type="InterPro" id="IPR018527">
    <property type="entry name" value="Rubredoxin_Fe_BS"/>
</dbReference>
<dbReference type="InterPro" id="IPR024935">
    <property type="entry name" value="Rubredoxin_dom"/>
</dbReference>
<dbReference type="RefSeq" id="WP_067376665.1">
    <property type="nucleotide sequence ID" value="NZ_CP015839.1"/>
</dbReference>
<proteinExistence type="inferred from homology"/>
<name>A0A1A9EU92_9GAMM</name>
<reference evidence="18 19" key="2">
    <citation type="journal article" date="2018" name="Int. J. Syst. Evol. Microbiol.">
        <title>Marinobacterium aestuarii sp. nov., a benzene-degrading marine bacterium isolated from estuary sediment.</title>
        <authorList>
            <person name="Bae S.S."/>
            <person name="Jung J."/>
            <person name="Chung D."/>
            <person name="Baek K."/>
        </authorList>
    </citation>
    <scope>NUCLEOTIDE SEQUENCE [LARGE SCALE GENOMIC DNA]</scope>
    <source>
        <strain evidence="18 19">ST58-10</strain>
    </source>
</reference>
<evidence type="ECO:0000256" key="7">
    <source>
        <dbReference type="ARBA" id="ARBA00006442"/>
    </source>
</evidence>
<evidence type="ECO:0000256" key="3">
    <source>
        <dbReference type="ARBA" id="ARBA00002792"/>
    </source>
</evidence>
<sequence length="456" mass="49598">MKKWLCIICGLIYDESKGWPSDGILAGTRWEDVPEDWICPDCGVGKADFEMIEITANAKPADAVAAAVISNEPPVVIIGSGYAGYGMAEALRQRSPEKPIVLFTTDDGHHYSKPALSNALAREKSATDLVSETPLQIEARLNIRIYTRCRVKSIDVQQHLLQTDMGELQYSKLVLALGAEPIRLPIPGTGAADVLSVNDLLDYRLMRDQLDGCKRVTIIGNGLIGCEFANDLAGAGYSVDVVGLTAWPMDRLMPQALGEQLQQRLSAQGVNWYLENTVERIERGGDSYRLQLRDGTELESDLVISAVGLRPRMALAEAAGIKVNRGIVINGGMRTSAPDIFALGDCAEINGQLLPYIAPINYGMRALADTLLGRPTMAQYPLMPVIVKTPALPLTLLPPAADIEGEWQVETLESGMRAFFVQACGTLRGFVLAGDQTTERQQWLDRCGQLLESSVA</sequence>
<dbReference type="SUPFAM" id="SSF57802">
    <property type="entry name" value="Rubredoxin-like"/>
    <property type="match status" value="1"/>
</dbReference>
<comment type="cofactor">
    <cofactor evidence="1">
        <name>Fe(3+)</name>
        <dbReference type="ChEBI" id="CHEBI:29034"/>
    </cofactor>
</comment>
<comment type="pathway">
    <text evidence="5">Hydrocarbon metabolism; alkane degradation.</text>
</comment>
<dbReference type="InterPro" id="IPR041364">
    <property type="entry name" value="Rbx-bd"/>
</dbReference>
<comment type="similarity">
    <text evidence="6">Belongs to the rubredoxin family.</text>
</comment>
<evidence type="ECO:0000256" key="6">
    <source>
        <dbReference type="ARBA" id="ARBA00005337"/>
    </source>
</evidence>
<dbReference type="GO" id="GO:0016491">
    <property type="term" value="F:oxidoreductase activity"/>
    <property type="evidence" value="ECO:0007669"/>
    <property type="project" value="UniProtKB-KW"/>
</dbReference>
<dbReference type="PRINTS" id="PR00411">
    <property type="entry name" value="PNDRDTASEI"/>
</dbReference>
<evidence type="ECO:0000313" key="19">
    <source>
        <dbReference type="Proteomes" id="UP000078070"/>
    </source>
</evidence>
<evidence type="ECO:0000256" key="16">
    <source>
        <dbReference type="ARBA" id="ARBA00023027"/>
    </source>
</evidence>
<dbReference type="Pfam" id="PF18113">
    <property type="entry name" value="Rbx_binding"/>
    <property type="match status" value="1"/>
</dbReference>
<keyword evidence="10" id="KW-0285">Flavoprotein</keyword>
<dbReference type="InterPro" id="IPR036188">
    <property type="entry name" value="FAD/NAD-bd_sf"/>
</dbReference>
<keyword evidence="19" id="KW-1185">Reference proteome</keyword>
<evidence type="ECO:0000256" key="10">
    <source>
        <dbReference type="ARBA" id="ARBA00022630"/>
    </source>
</evidence>
<evidence type="ECO:0000256" key="4">
    <source>
        <dbReference type="ARBA" id="ARBA00004496"/>
    </source>
</evidence>
<evidence type="ECO:0000256" key="9">
    <source>
        <dbReference type="ARBA" id="ARBA00022490"/>
    </source>
</evidence>
<feature type="domain" description="Rubredoxin-like" evidence="17">
    <location>
        <begin position="1"/>
        <end position="52"/>
    </location>
</feature>
<accession>A0A1A9EU92</accession>
<dbReference type="Pfam" id="PF07992">
    <property type="entry name" value="Pyr_redox_2"/>
    <property type="match status" value="1"/>
</dbReference>
<dbReference type="GO" id="GO:0005506">
    <property type="term" value="F:iron ion binding"/>
    <property type="evidence" value="ECO:0007669"/>
    <property type="project" value="InterPro"/>
</dbReference>
<comment type="similarity">
    <text evidence="7">Belongs to the FAD-dependent oxidoreductase family.</text>
</comment>
<evidence type="ECO:0000256" key="13">
    <source>
        <dbReference type="ARBA" id="ARBA00022982"/>
    </source>
</evidence>